<evidence type="ECO:0000313" key="8">
    <source>
        <dbReference type="EMBL" id="CAE0634805.1"/>
    </source>
</evidence>
<evidence type="ECO:0000256" key="1">
    <source>
        <dbReference type="ARBA" id="ARBA00009755"/>
    </source>
</evidence>
<dbReference type="EMBL" id="HBIU01029375">
    <property type="protein sequence ID" value="CAE0634805.1"/>
    <property type="molecule type" value="Transcribed_RNA"/>
</dbReference>
<dbReference type="InterPro" id="IPR018333">
    <property type="entry name" value="Squalene_cyclase"/>
</dbReference>
<dbReference type="FunFam" id="1.50.10.20:FF:000002">
    <property type="entry name" value="Terpene cyclase/mutase family member"/>
    <property type="match status" value="1"/>
</dbReference>
<dbReference type="EC" id="5.4.99.-" evidence="4"/>
<dbReference type="InterPro" id="IPR008930">
    <property type="entry name" value="Terpenoid_cyclase/PrenylTrfase"/>
</dbReference>
<feature type="non-terminal residue" evidence="8">
    <location>
        <position position="891"/>
    </location>
</feature>
<evidence type="ECO:0000259" key="6">
    <source>
        <dbReference type="Pfam" id="PF13243"/>
    </source>
</evidence>
<dbReference type="SFLD" id="SFLDG01016">
    <property type="entry name" value="Prenyltransferase_Like_2"/>
    <property type="match status" value="1"/>
</dbReference>
<evidence type="ECO:0000256" key="2">
    <source>
        <dbReference type="ARBA" id="ARBA00022737"/>
    </source>
</evidence>
<keyword evidence="2" id="KW-0677">Repeat</keyword>
<dbReference type="PANTHER" id="PTHR11764">
    <property type="entry name" value="TERPENE CYCLASE/MUTASE FAMILY MEMBER"/>
    <property type="match status" value="1"/>
</dbReference>
<feature type="domain" description="Squalene cyclase N-terminal" evidence="7">
    <location>
        <begin position="220"/>
        <end position="511"/>
    </location>
</feature>
<evidence type="ECO:0000256" key="3">
    <source>
        <dbReference type="ARBA" id="ARBA00023235"/>
    </source>
</evidence>
<dbReference type="PROSITE" id="PS01074">
    <property type="entry name" value="TERPENE_SYNTHASES"/>
    <property type="match status" value="1"/>
</dbReference>
<dbReference type="CDD" id="cd02892">
    <property type="entry name" value="SQCY_1"/>
    <property type="match status" value="1"/>
</dbReference>
<dbReference type="InterPro" id="IPR032697">
    <property type="entry name" value="SQ_cyclase_N"/>
</dbReference>
<reference evidence="8" key="1">
    <citation type="submission" date="2021-01" db="EMBL/GenBank/DDBJ databases">
        <authorList>
            <person name="Corre E."/>
            <person name="Pelletier E."/>
            <person name="Niang G."/>
            <person name="Scheremetjew M."/>
            <person name="Finn R."/>
            <person name="Kale V."/>
            <person name="Holt S."/>
            <person name="Cochrane G."/>
            <person name="Meng A."/>
            <person name="Brown T."/>
            <person name="Cohen L."/>
        </authorList>
    </citation>
    <scope>NUCLEOTIDE SEQUENCE</scope>
    <source>
        <strain evidence="8">CCMP3107</strain>
    </source>
</reference>
<evidence type="ECO:0000256" key="4">
    <source>
        <dbReference type="RuleBase" id="RU362003"/>
    </source>
</evidence>
<dbReference type="GO" id="GO:0005811">
    <property type="term" value="C:lipid droplet"/>
    <property type="evidence" value="ECO:0007669"/>
    <property type="project" value="InterPro"/>
</dbReference>
<accession>A0A6S9IZA0</accession>
<sequence length="891" mass="98460">MSMLAALDWSLDGPLTAGLCAAAAAVALAALLLACFGRPVSMPGGPRKRRLARRAEWSGQKRALSPGWVFATDLASHRVTEGQHPSFPKLTGESAGRQIWYKEDAKPGLLRRASSRSSLSSGTELGESSAAASPQRRKSKTLSVRGRERSIGSVKDLLNLVKGQDTENGMPRFSAAENPNSSDKLLREQMIRAWKGPKPTKKTPETATDACRKGIQFYQMLQTEDGHWAGDYGGPMFLLPGLVIAHHITGAKLAAYKREAMVDYLRNHQQTDGGWGTHIEAASTMFGTVLNYVALRLLGLGPDEPECEAARGFIHANGGALYTPSWGKFWLALLGAMEYDCINSVPPEMWLLPRWFPFHPGRLWCHCRMVYLPMCYLYGKRFAHTARAPADPLVLALRQELYPAPYATLPWARHRQTVSPLDEYDPVGPLMRALQAGLAIYERWCPWKPGRARALRFALDYLEAEDRQTNYVDIGPVNKSLNMLCVYAARGSDSEEFQKHLMRVDDYLWVAEDGMKMQGYNGSQCWDTSFAIQGVVESGLAAEFTEMCRRVHSYLDRTQIKADEDDRRRWFRHESRGGWPFSTAAHGWPISDCTSEGLKGVLALRRVPGLLGAGEGLAPERLHQAAQILLSYQNRDGGWATYENNRGYGWYEALNPSDVFGDIMIDYSYVECSTACLSALATFRKEFPEHRAGEIEGALERGRRFVKSIQRPDGSWYGSWGVCFCYATWFGIEGLVVSGEPLDSPHITRAVAFLLSKQRPNGGWGESYLSCVDKAYSEGGCLPGLGDGGSGVVQTAWALLGLMEGAPHDPKVRTAVNRGVAYLMQKQLADGDWEQEGLTGVFNRNCGITYTAYRNVFPIWALGRYGRLYEGAAAERAEQAAAAAAAQTPSG</sequence>
<evidence type="ECO:0000259" key="7">
    <source>
        <dbReference type="Pfam" id="PF13249"/>
    </source>
</evidence>
<evidence type="ECO:0000256" key="5">
    <source>
        <dbReference type="SAM" id="MobiDB-lite"/>
    </source>
</evidence>
<organism evidence="8">
    <name type="scientific">Heterosigma akashiwo</name>
    <name type="common">Chromophytic alga</name>
    <name type="synonym">Heterosigma carterae</name>
    <dbReference type="NCBI Taxonomy" id="2829"/>
    <lineage>
        <taxon>Eukaryota</taxon>
        <taxon>Sar</taxon>
        <taxon>Stramenopiles</taxon>
        <taxon>Ochrophyta</taxon>
        <taxon>Raphidophyceae</taxon>
        <taxon>Chattonellales</taxon>
        <taxon>Chattonellaceae</taxon>
        <taxon>Heterosigma</taxon>
    </lineage>
</organism>
<name>A0A6S9IZA0_HETAK</name>
<dbReference type="Pfam" id="PF13243">
    <property type="entry name" value="SQHop_cyclase_C"/>
    <property type="match status" value="1"/>
</dbReference>
<dbReference type="SUPFAM" id="SSF48239">
    <property type="entry name" value="Terpenoid cyclases/Protein prenyltransferases"/>
    <property type="match status" value="2"/>
</dbReference>
<dbReference type="PANTHER" id="PTHR11764:SF20">
    <property type="entry name" value="LANOSTEROL SYNTHASE"/>
    <property type="match status" value="1"/>
</dbReference>
<dbReference type="GO" id="GO:0016104">
    <property type="term" value="P:triterpenoid biosynthetic process"/>
    <property type="evidence" value="ECO:0007669"/>
    <property type="project" value="InterPro"/>
</dbReference>
<protein>
    <recommendedName>
        <fullName evidence="4">Terpene cyclase/mutase family member</fullName>
        <ecNumber evidence="4">5.4.99.-</ecNumber>
    </recommendedName>
</protein>
<keyword evidence="3 4" id="KW-0413">Isomerase</keyword>
<dbReference type="AlphaFoldDB" id="A0A6S9IZA0"/>
<dbReference type="Pfam" id="PF13249">
    <property type="entry name" value="SQHop_cyclase_N"/>
    <property type="match status" value="1"/>
</dbReference>
<feature type="region of interest" description="Disordered" evidence="5">
    <location>
        <begin position="111"/>
        <end position="147"/>
    </location>
</feature>
<dbReference type="Gene3D" id="1.50.10.20">
    <property type="match status" value="2"/>
</dbReference>
<dbReference type="InterPro" id="IPR002365">
    <property type="entry name" value="Terpene_synthase_CS"/>
</dbReference>
<dbReference type="InterPro" id="IPR032696">
    <property type="entry name" value="SQ_cyclase_C"/>
</dbReference>
<gene>
    <name evidence="8" type="ORF">HAKA00212_LOCUS13545</name>
</gene>
<feature type="domain" description="Squalene cyclase C-terminal" evidence="6">
    <location>
        <begin position="523"/>
        <end position="866"/>
    </location>
</feature>
<dbReference type="GO" id="GO:0031559">
    <property type="term" value="F:oxidosqualene cyclase activity"/>
    <property type="evidence" value="ECO:0007669"/>
    <property type="project" value="UniProtKB-ARBA"/>
</dbReference>
<comment type="similarity">
    <text evidence="1 4">Belongs to the terpene cyclase/mutase family.</text>
</comment>
<proteinExistence type="inferred from homology"/>
<feature type="compositionally biased region" description="Low complexity" evidence="5">
    <location>
        <begin position="111"/>
        <end position="133"/>
    </location>
</feature>
<dbReference type="NCBIfam" id="TIGR01787">
    <property type="entry name" value="squalene_cyclas"/>
    <property type="match status" value="1"/>
</dbReference>